<evidence type="ECO:0000313" key="2">
    <source>
        <dbReference type="EMBL" id="APU15993.1"/>
    </source>
</evidence>
<feature type="compositionally biased region" description="Basic and acidic residues" evidence="1">
    <location>
        <begin position="64"/>
        <end position="78"/>
    </location>
</feature>
<gene>
    <name evidence="2" type="ORF">UA74_19840</name>
</gene>
<name>A0AAC9LDJ3_9PSEU</name>
<dbReference type="AlphaFoldDB" id="A0AAC9LDJ3"/>
<accession>A0AAC9LDJ3</accession>
<dbReference type="Proteomes" id="UP000185511">
    <property type="component" value="Chromosome"/>
</dbReference>
<reference evidence="3" key="1">
    <citation type="submission" date="2016-06" db="EMBL/GenBank/DDBJ databases">
        <title>Complete genome sequence of Actinoalloteichus fjordicus DSM 46855 (=ADI127-17), type strain of the new species Actinoalloteichus fjordicus.</title>
        <authorList>
            <person name="Ruckert C."/>
            <person name="Nouioui I."/>
            <person name="Willmese J."/>
            <person name="van Wezel G."/>
            <person name="Klenk H.-P."/>
            <person name="Kalinowski J."/>
            <person name="Zotchev S.B."/>
        </authorList>
    </citation>
    <scope>NUCLEOTIDE SEQUENCE [LARGE SCALE GENOMIC DNA]</scope>
    <source>
        <strain evidence="3">ADI127-7</strain>
    </source>
</reference>
<feature type="compositionally biased region" description="Basic residues" evidence="1">
    <location>
        <begin position="117"/>
        <end position="146"/>
    </location>
</feature>
<dbReference type="KEGG" id="acad:UA74_19840"/>
<feature type="region of interest" description="Disordered" evidence="1">
    <location>
        <begin position="28"/>
        <end position="228"/>
    </location>
</feature>
<evidence type="ECO:0000313" key="3">
    <source>
        <dbReference type="Proteomes" id="UP000185511"/>
    </source>
</evidence>
<proteinExistence type="predicted"/>
<protein>
    <submittedName>
        <fullName evidence="2">Uncharacterized protein</fullName>
    </submittedName>
</protein>
<organism evidence="2 3">
    <name type="scientific">Actinoalloteichus fjordicus</name>
    <dbReference type="NCBI Taxonomy" id="1612552"/>
    <lineage>
        <taxon>Bacteria</taxon>
        <taxon>Bacillati</taxon>
        <taxon>Actinomycetota</taxon>
        <taxon>Actinomycetes</taxon>
        <taxon>Pseudonocardiales</taxon>
        <taxon>Pseudonocardiaceae</taxon>
        <taxon>Actinoalloteichus</taxon>
    </lineage>
</organism>
<dbReference type="EMBL" id="CP016076">
    <property type="protein sequence ID" value="APU15993.1"/>
    <property type="molecule type" value="Genomic_DNA"/>
</dbReference>
<feature type="compositionally biased region" description="Basic residues" evidence="1">
    <location>
        <begin position="96"/>
        <end position="106"/>
    </location>
</feature>
<keyword evidence="3" id="KW-1185">Reference proteome</keyword>
<evidence type="ECO:0000256" key="1">
    <source>
        <dbReference type="SAM" id="MobiDB-lite"/>
    </source>
</evidence>
<feature type="compositionally biased region" description="Basic and acidic residues" evidence="1">
    <location>
        <begin position="168"/>
        <end position="177"/>
    </location>
</feature>
<sequence length="228" mass="25393">MGRSVDDSVVRPGADQWSVCRGQATFRTMVGSRQPGRDQSALDIPSSGAADGCPAELGRPIRRAVHDPLDRRDADGARHRAGRRRRRDGTTGRAVGRSRFRGRRSPHPPQDTSAPSCRRRERRMRTRRWLSRRPPARRFPARRSPAHRFPARDDPPARRPIRGFEAGPRIDAEERTPPVHRVPPASGLGARRGGPSSGPERRRRSPDVPIRPRASAPSLPGSARRGTR</sequence>